<evidence type="ECO:0000313" key="1">
    <source>
        <dbReference type="EMBL" id="KAK3857229.1"/>
    </source>
</evidence>
<name>A0AAE1BXQ3_PETCI</name>
<protein>
    <submittedName>
        <fullName evidence="1">Uncharacterized protein</fullName>
    </submittedName>
</protein>
<proteinExistence type="predicted"/>
<comment type="caution">
    <text evidence="1">The sequence shown here is derived from an EMBL/GenBank/DDBJ whole genome shotgun (WGS) entry which is preliminary data.</text>
</comment>
<gene>
    <name evidence="1" type="ORF">Pcinc_036512</name>
</gene>
<sequence>MNVFIQHRSMKRARDIRDQLVGLMRRVRSSSQPTQVTPVVIRKAITTGYFYHVAHFSKCGGMYETVQKSQTVTIHPQSCPQQKTYHPG</sequence>
<organism evidence="1 2">
    <name type="scientific">Petrolisthes cinctipes</name>
    <name type="common">Flat porcelain crab</name>
    <dbReference type="NCBI Taxonomy" id="88211"/>
    <lineage>
        <taxon>Eukaryota</taxon>
        <taxon>Metazoa</taxon>
        <taxon>Ecdysozoa</taxon>
        <taxon>Arthropoda</taxon>
        <taxon>Crustacea</taxon>
        <taxon>Multicrustacea</taxon>
        <taxon>Malacostraca</taxon>
        <taxon>Eumalacostraca</taxon>
        <taxon>Eucarida</taxon>
        <taxon>Decapoda</taxon>
        <taxon>Pleocyemata</taxon>
        <taxon>Anomura</taxon>
        <taxon>Galatheoidea</taxon>
        <taxon>Porcellanidae</taxon>
        <taxon>Petrolisthes</taxon>
    </lineage>
</organism>
<dbReference type="EMBL" id="JAWQEG010005660">
    <property type="protein sequence ID" value="KAK3857229.1"/>
    <property type="molecule type" value="Genomic_DNA"/>
</dbReference>
<evidence type="ECO:0000313" key="2">
    <source>
        <dbReference type="Proteomes" id="UP001286313"/>
    </source>
</evidence>
<dbReference type="AlphaFoldDB" id="A0AAE1BXQ3"/>
<dbReference type="Proteomes" id="UP001286313">
    <property type="component" value="Unassembled WGS sequence"/>
</dbReference>
<keyword evidence="2" id="KW-1185">Reference proteome</keyword>
<accession>A0AAE1BXQ3</accession>
<reference evidence="1" key="1">
    <citation type="submission" date="2023-10" db="EMBL/GenBank/DDBJ databases">
        <title>Genome assemblies of two species of porcelain crab, Petrolisthes cinctipes and Petrolisthes manimaculis (Anomura: Porcellanidae).</title>
        <authorList>
            <person name="Angst P."/>
        </authorList>
    </citation>
    <scope>NUCLEOTIDE SEQUENCE</scope>
    <source>
        <strain evidence="1">PB745_01</strain>
        <tissue evidence="1">Gill</tissue>
    </source>
</reference>